<dbReference type="AlphaFoldDB" id="A0A9P6QJT6"/>
<dbReference type="GO" id="GO:0005634">
    <property type="term" value="C:nucleus"/>
    <property type="evidence" value="ECO:0007669"/>
    <property type="project" value="TreeGrafter"/>
</dbReference>
<dbReference type="Proteomes" id="UP000726737">
    <property type="component" value="Unassembled WGS sequence"/>
</dbReference>
<dbReference type="InterPro" id="IPR050593">
    <property type="entry name" value="LovG"/>
</dbReference>
<proteinExistence type="predicted"/>
<evidence type="ECO:0000259" key="3">
    <source>
        <dbReference type="Pfam" id="PF03959"/>
    </source>
</evidence>
<dbReference type="PANTHER" id="PTHR48070:SF6">
    <property type="entry name" value="ESTERASE OVCA2"/>
    <property type="match status" value="1"/>
</dbReference>
<dbReference type="OrthoDB" id="414698at2759"/>
<dbReference type="SUPFAM" id="SSF53474">
    <property type="entry name" value="alpha/beta-Hydrolases"/>
    <property type="match status" value="1"/>
</dbReference>
<protein>
    <submittedName>
        <fullName evidence="4">Ovarian cancer-associated protein 2</fullName>
    </submittedName>
</protein>
<dbReference type="PANTHER" id="PTHR48070">
    <property type="entry name" value="ESTERASE OVCA2"/>
    <property type="match status" value="1"/>
</dbReference>
<name>A0A9P6QJT6_9FUNG</name>
<organism evidence="4 5">
    <name type="scientific">Mortierella polycephala</name>
    <dbReference type="NCBI Taxonomy" id="41804"/>
    <lineage>
        <taxon>Eukaryota</taxon>
        <taxon>Fungi</taxon>
        <taxon>Fungi incertae sedis</taxon>
        <taxon>Mucoromycota</taxon>
        <taxon>Mortierellomycotina</taxon>
        <taxon>Mortierellomycetes</taxon>
        <taxon>Mortierellales</taxon>
        <taxon>Mortierellaceae</taxon>
        <taxon>Mortierella</taxon>
    </lineage>
</organism>
<accession>A0A9P6QJT6</accession>
<dbReference type="InterPro" id="IPR029058">
    <property type="entry name" value="AB_hydrolase_fold"/>
</dbReference>
<dbReference type="Pfam" id="PF03959">
    <property type="entry name" value="FSH1"/>
    <property type="match status" value="1"/>
</dbReference>
<dbReference type="EMBL" id="JAAAJA010000004">
    <property type="protein sequence ID" value="KAG0267411.1"/>
    <property type="molecule type" value="Genomic_DNA"/>
</dbReference>
<keyword evidence="5" id="KW-1185">Reference proteome</keyword>
<gene>
    <name evidence="4" type="primary">OVCA2</name>
    <name evidence="4" type="ORF">BG011_005696</name>
</gene>
<dbReference type="InterPro" id="IPR005645">
    <property type="entry name" value="FSH-like_dom"/>
</dbReference>
<sequence length="277" mass="31323">MTLRILCLHGYTQNALSFEKKTAVFRKSLKGIADLGMMKLDIQEGFRVYVTAPHIVPIPTLNTPEEREEDELENLEPEAVPYGWWTSSPEKPAYKGFDESLKGICQVLEKQGPFDGVLGFSQGASMASMLQLLLERPHLSPIMSGCKHDPFKFAIIVSGFEPRDQEKLTWYTNKYPVLHTKKNESSDETNNPQTVGDHNKDGEDKENQEPQLVYGVQGASMHVIGRNDVIIEPERSEGLLKYHQFKKPVTLYHEGGHYLPSNAASRQAYKSFVQSHM</sequence>
<comment type="caution">
    <text evidence="4">The sequence shown here is derived from an EMBL/GenBank/DDBJ whole genome shotgun (WGS) entry which is preliminary data.</text>
</comment>
<dbReference type="Gene3D" id="3.40.50.1820">
    <property type="entry name" value="alpha/beta hydrolase"/>
    <property type="match status" value="1"/>
</dbReference>
<dbReference type="GO" id="GO:0016787">
    <property type="term" value="F:hydrolase activity"/>
    <property type="evidence" value="ECO:0007669"/>
    <property type="project" value="UniProtKB-KW"/>
</dbReference>
<evidence type="ECO:0000256" key="2">
    <source>
        <dbReference type="SAM" id="MobiDB-lite"/>
    </source>
</evidence>
<dbReference type="GO" id="GO:0005737">
    <property type="term" value="C:cytoplasm"/>
    <property type="evidence" value="ECO:0007669"/>
    <property type="project" value="TreeGrafter"/>
</dbReference>
<feature type="domain" description="Serine hydrolase" evidence="3">
    <location>
        <begin position="2"/>
        <end position="268"/>
    </location>
</feature>
<evidence type="ECO:0000313" key="5">
    <source>
        <dbReference type="Proteomes" id="UP000726737"/>
    </source>
</evidence>
<feature type="compositionally biased region" description="Basic and acidic residues" evidence="2">
    <location>
        <begin position="197"/>
        <end position="206"/>
    </location>
</feature>
<evidence type="ECO:0000313" key="4">
    <source>
        <dbReference type="EMBL" id="KAG0267411.1"/>
    </source>
</evidence>
<reference evidence="4" key="1">
    <citation type="journal article" date="2020" name="Fungal Divers.">
        <title>Resolving the Mortierellaceae phylogeny through synthesis of multi-gene phylogenetics and phylogenomics.</title>
        <authorList>
            <person name="Vandepol N."/>
            <person name="Liber J."/>
            <person name="Desiro A."/>
            <person name="Na H."/>
            <person name="Kennedy M."/>
            <person name="Barry K."/>
            <person name="Grigoriev I.V."/>
            <person name="Miller A.N."/>
            <person name="O'Donnell K."/>
            <person name="Stajich J.E."/>
            <person name="Bonito G."/>
        </authorList>
    </citation>
    <scope>NUCLEOTIDE SEQUENCE</scope>
    <source>
        <strain evidence="4">KOD948</strain>
    </source>
</reference>
<evidence type="ECO:0000256" key="1">
    <source>
        <dbReference type="ARBA" id="ARBA00022801"/>
    </source>
</evidence>
<feature type="region of interest" description="Disordered" evidence="2">
    <location>
        <begin position="181"/>
        <end position="206"/>
    </location>
</feature>
<keyword evidence="1" id="KW-0378">Hydrolase</keyword>